<dbReference type="eggNOG" id="ENOG502SEDS">
    <property type="taxonomic scope" value="Eukaryota"/>
</dbReference>
<comment type="caution">
    <text evidence="2">The sequence shown here is derived from an EMBL/GenBank/DDBJ whole genome shotgun (WGS) entry which is preliminary data.</text>
</comment>
<dbReference type="Proteomes" id="UP000266841">
    <property type="component" value="Unassembled WGS sequence"/>
</dbReference>
<evidence type="ECO:0000256" key="1">
    <source>
        <dbReference type="SAM" id="MobiDB-lite"/>
    </source>
</evidence>
<feature type="compositionally biased region" description="Acidic residues" evidence="1">
    <location>
        <begin position="491"/>
        <end position="506"/>
    </location>
</feature>
<feature type="region of interest" description="Disordered" evidence="1">
    <location>
        <begin position="480"/>
        <end position="506"/>
    </location>
</feature>
<feature type="non-terminal residue" evidence="2">
    <location>
        <position position="1"/>
    </location>
</feature>
<proteinExistence type="predicted"/>
<dbReference type="EMBL" id="AGNL01007615">
    <property type="protein sequence ID" value="EJK71120.1"/>
    <property type="molecule type" value="Genomic_DNA"/>
</dbReference>
<accession>K0T0A2</accession>
<keyword evidence="3" id="KW-1185">Reference proteome</keyword>
<dbReference type="OrthoDB" id="46149at2759"/>
<evidence type="ECO:0000313" key="3">
    <source>
        <dbReference type="Proteomes" id="UP000266841"/>
    </source>
</evidence>
<dbReference type="AlphaFoldDB" id="K0T0A2"/>
<evidence type="ECO:0000313" key="2">
    <source>
        <dbReference type="EMBL" id="EJK71120.1"/>
    </source>
</evidence>
<feature type="region of interest" description="Disordered" evidence="1">
    <location>
        <begin position="169"/>
        <end position="227"/>
    </location>
</feature>
<name>K0T0A2_THAOC</name>
<reference evidence="2 3" key="1">
    <citation type="journal article" date="2012" name="Genome Biol.">
        <title>Genome and low-iron response of an oceanic diatom adapted to chronic iron limitation.</title>
        <authorList>
            <person name="Lommer M."/>
            <person name="Specht M."/>
            <person name="Roy A.S."/>
            <person name="Kraemer L."/>
            <person name="Andreson R."/>
            <person name="Gutowska M.A."/>
            <person name="Wolf J."/>
            <person name="Bergner S.V."/>
            <person name="Schilhabel M.B."/>
            <person name="Klostermeier U.C."/>
            <person name="Beiko R.G."/>
            <person name="Rosenstiel P."/>
            <person name="Hippler M."/>
            <person name="Laroche J."/>
        </authorList>
    </citation>
    <scope>NUCLEOTIDE SEQUENCE [LARGE SCALE GENOMIC DNA]</scope>
    <source>
        <strain evidence="2 3">CCMP1005</strain>
    </source>
</reference>
<sequence>PSSLTGRNAPTIDMGSLMTKVNDQALSDSNMNKLVLPRGTRKYSDRCWLEKDIKTIRRDIVSSGVFFPKFDQGLKSYYNKDWEHAKQCFELILSSRDDGPTIYFMEQMEKYDFPVLCYTWKLRIQQRRTGQIEGRKGLPFDSQRGTMVKIETLFGVIACAASHRPAGSIHMPRTLGRSPHTHPGYLTPSSRRRSSDDVIPQVLSLRGGEIDDDEEEDGDAKVEEERRKKREEFEKVLKFRTDQQLLYQLRSTYLTEMLAARGVPLPTIISVSTPDGEKPPEKVDWDCALSTDEEPKSCLYSFDAEPDTKVVAPLGTDQWISLTALNRLRRTDPTKVEPMWHSQYGVLQSWFADSSEFSLLQHVGIKGFFVSSVLLDGGNGMALRSLLVLSVLSLLILFMPLIEYTVQRILVSAPFWNRWTFWGRIARAGFPLKLLIGQYVWKAVALAFRKLENEVREFVVDLECEILEDSVPITVGVGAEESDNEIRGETENEEGDSDIYDDDYDY</sequence>
<organism evidence="2 3">
    <name type="scientific">Thalassiosira oceanica</name>
    <name type="common">Marine diatom</name>
    <dbReference type="NCBI Taxonomy" id="159749"/>
    <lineage>
        <taxon>Eukaryota</taxon>
        <taxon>Sar</taxon>
        <taxon>Stramenopiles</taxon>
        <taxon>Ochrophyta</taxon>
        <taxon>Bacillariophyta</taxon>
        <taxon>Coscinodiscophyceae</taxon>
        <taxon>Thalassiosirophycidae</taxon>
        <taxon>Thalassiosirales</taxon>
        <taxon>Thalassiosiraceae</taxon>
        <taxon>Thalassiosira</taxon>
    </lineage>
</organism>
<gene>
    <name evidence="2" type="ORF">THAOC_07470</name>
</gene>
<protein>
    <submittedName>
        <fullName evidence="2">Uncharacterized protein</fullName>
    </submittedName>
</protein>